<dbReference type="EMBL" id="HBNS01044427">
    <property type="protein sequence ID" value="CAE4644180.1"/>
    <property type="molecule type" value="Transcribed_RNA"/>
</dbReference>
<accession>A0A6S8XU85</accession>
<proteinExistence type="predicted"/>
<evidence type="ECO:0000313" key="1">
    <source>
        <dbReference type="EMBL" id="CAE4644180.1"/>
    </source>
</evidence>
<sequence>MNGGAQFNSVSENGHDHLVNALIEERSDTATLSIVAELMDDSIQDRASPPAPHNKLSNENIALRNPMARNNQTRGFGECALRTLPQAELGQDKMLPLQQKLALAKSRTVIGEGKTPASFSALPYVGPAFQIFCDKDEENEHLKVHQTHLLVVITMLLSLSFVTKRSMILQRKISLLQLHLMVS</sequence>
<protein>
    <submittedName>
        <fullName evidence="1">Uncharacterized protein</fullName>
    </submittedName>
</protein>
<organism evidence="1">
    <name type="scientific">Ditylum brightwellii</name>
    <dbReference type="NCBI Taxonomy" id="49249"/>
    <lineage>
        <taxon>Eukaryota</taxon>
        <taxon>Sar</taxon>
        <taxon>Stramenopiles</taxon>
        <taxon>Ochrophyta</taxon>
        <taxon>Bacillariophyta</taxon>
        <taxon>Mediophyceae</taxon>
        <taxon>Lithodesmiophycidae</taxon>
        <taxon>Lithodesmiales</taxon>
        <taxon>Lithodesmiaceae</taxon>
        <taxon>Ditylum</taxon>
    </lineage>
</organism>
<name>A0A6S8XU85_9STRA</name>
<dbReference type="AlphaFoldDB" id="A0A6S8XU85"/>
<gene>
    <name evidence="1" type="ORF">DBRI00130_LOCUS34430</name>
</gene>
<reference evidence="1" key="1">
    <citation type="submission" date="2021-01" db="EMBL/GenBank/DDBJ databases">
        <authorList>
            <person name="Corre E."/>
            <person name="Pelletier E."/>
            <person name="Niang G."/>
            <person name="Scheremetjew M."/>
            <person name="Finn R."/>
            <person name="Kale V."/>
            <person name="Holt S."/>
            <person name="Cochrane G."/>
            <person name="Meng A."/>
            <person name="Brown T."/>
            <person name="Cohen L."/>
        </authorList>
    </citation>
    <scope>NUCLEOTIDE SEQUENCE</scope>
    <source>
        <strain evidence="1">GSO104</strain>
    </source>
</reference>